<protein>
    <submittedName>
        <fullName evidence="6">Iron dependent repressor</fullName>
    </submittedName>
</protein>
<dbReference type="STRING" id="368408.Tpen_0973"/>
<dbReference type="EnsemblBacteria" id="ABL78373">
    <property type="protein sequence ID" value="ABL78373"/>
    <property type="gene ID" value="Tpen_0973"/>
</dbReference>
<evidence type="ECO:0000313" key="7">
    <source>
        <dbReference type="Proteomes" id="UP000000641"/>
    </source>
</evidence>
<proteinExistence type="inferred from homology"/>
<keyword evidence="4" id="KW-0804">Transcription</keyword>
<dbReference type="FunFam" id="1.10.10.10:FF:000189">
    <property type="entry name" value="HTH-type transcriptional regulator MntR"/>
    <property type="match status" value="1"/>
</dbReference>
<reference evidence="7" key="1">
    <citation type="journal article" date="2008" name="J. Bacteriol.">
        <title>Genome sequence of Thermofilum pendens reveals an exceptional loss of biosynthetic pathways without genome reduction.</title>
        <authorList>
            <person name="Anderson I."/>
            <person name="Rodriguez J."/>
            <person name="Susanti D."/>
            <person name="Porat I."/>
            <person name="Reich C."/>
            <person name="Ulrich L.E."/>
            <person name="Elkins J.G."/>
            <person name="Mavromatis K."/>
            <person name="Lykidis A."/>
            <person name="Kim E."/>
            <person name="Thompson L.S."/>
            <person name="Nolan M."/>
            <person name="Land M."/>
            <person name="Copeland A."/>
            <person name="Lapidus A."/>
            <person name="Lucas S."/>
            <person name="Detter C."/>
            <person name="Zhulin I.B."/>
            <person name="Olsen G.J."/>
            <person name="Whitman W."/>
            <person name="Mukhopadhyay B."/>
            <person name="Bristow J."/>
            <person name="Kyrpides N."/>
        </authorList>
    </citation>
    <scope>NUCLEOTIDE SEQUENCE [LARGE SCALE GENOMIC DNA]</scope>
    <source>
        <strain evidence="7">DSM 2475 / Hrk 5</strain>
    </source>
</reference>
<dbReference type="SUPFAM" id="SSF46785">
    <property type="entry name" value="Winged helix' DNA-binding domain"/>
    <property type="match status" value="1"/>
</dbReference>
<sequence length="148" mass="17339">MKTLVSRRSEDYLRVIYEIAEAKGYVRIKDISRALGVKPSTAVEMVRKLHELGLVDYKKYEGITLTARGKEIAEAVKKRRDIFENFLKIILVPENVAKRDAHILEHQLSPETVLQIARFVEFASQAKEWIDEFRNYCEMIKRLDKKSR</sequence>
<dbReference type="GeneID" id="4600447"/>
<dbReference type="PANTHER" id="PTHR33238:SF7">
    <property type="entry name" value="IRON-DEPENDENT TRANSCRIPTIONAL REGULATOR"/>
    <property type="match status" value="1"/>
</dbReference>
<dbReference type="InterPro" id="IPR036421">
    <property type="entry name" value="Fe_dep_repressor_sf"/>
</dbReference>
<name>A1RYU3_THEPD</name>
<dbReference type="Pfam" id="PF01325">
    <property type="entry name" value="Fe_dep_repress"/>
    <property type="match status" value="1"/>
</dbReference>
<dbReference type="Gene3D" id="1.10.10.10">
    <property type="entry name" value="Winged helix-like DNA-binding domain superfamily/Winged helix DNA-binding domain"/>
    <property type="match status" value="1"/>
</dbReference>
<dbReference type="InterPro" id="IPR036388">
    <property type="entry name" value="WH-like_DNA-bd_sf"/>
</dbReference>
<dbReference type="HOGENOM" id="CLU_069532_3_0_2"/>
<dbReference type="SMART" id="SM00529">
    <property type="entry name" value="HTH_DTXR"/>
    <property type="match status" value="1"/>
</dbReference>
<dbReference type="GO" id="GO:0003677">
    <property type="term" value="F:DNA binding"/>
    <property type="evidence" value="ECO:0007669"/>
    <property type="project" value="UniProtKB-KW"/>
</dbReference>
<dbReference type="PANTHER" id="PTHR33238">
    <property type="entry name" value="IRON (METAL) DEPENDENT REPRESSOR, DTXR FAMILY"/>
    <property type="match status" value="1"/>
</dbReference>
<dbReference type="PROSITE" id="PS50944">
    <property type="entry name" value="HTH_DTXR"/>
    <property type="match status" value="1"/>
</dbReference>
<dbReference type="RefSeq" id="WP_011752638.1">
    <property type="nucleotide sequence ID" value="NC_008698.1"/>
</dbReference>
<dbReference type="GO" id="GO:0046914">
    <property type="term" value="F:transition metal ion binding"/>
    <property type="evidence" value="ECO:0007669"/>
    <property type="project" value="InterPro"/>
</dbReference>
<comment type="similarity">
    <text evidence="1">Belongs to the DtxR/MntR family.</text>
</comment>
<organism evidence="6 7">
    <name type="scientific">Thermofilum pendens (strain DSM 2475 / Hrk 5)</name>
    <dbReference type="NCBI Taxonomy" id="368408"/>
    <lineage>
        <taxon>Archaea</taxon>
        <taxon>Thermoproteota</taxon>
        <taxon>Thermoprotei</taxon>
        <taxon>Thermofilales</taxon>
        <taxon>Thermofilaceae</taxon>
        <taxon>Thermofilum</taxon>
    </lineage>
</organism>
<dbReference type="InterPro" id="IPR022689">
    <property type="entry name" value="Iron_dep_repressor"/>
</dbReference>
<dbReference type="InterPro" id="IPR022687">
    <property type="entry name" value="HTH_DTXR"/>
</dbReference>
<evidence type="ECO:0000259" key="5">
    <source>
        <dbReference type="PROSITE" id="PS50944"/>
    </source>
</evidence>
<dbReference type="AlphaFoldDB" id="A1RYU3"/>
<dbReference type="KEGG" id="tpe:Tpen_0973"/>
<dbReference type="Gene3D" id="1.10.60.10">
    <property type="entry name" value="Iron dependent repressor, metal binding and dimerisation domain"/>
    <property type="match status" value="1"/>
</dbReference>
<feature type="domain" description="HTH dtxR-type" evidence="5">
    <location>
        <begin position="1"/>
        <end position="66"/>
    </location>
</feature>
<evidence type="ECO:0000256" key="4">
    <source>
        <dbReference type="ARBA" id="ARBA00023163"/>
    </source>
</evidence>
<dbReference type="EMBL" id="CP000505">
    <property type="protein sequence ID" value="ABL78373.1"/>
    <property type="molecule type" value="Genomic_DNA"/>
</dbReference>
<dbReference type="GO" id="GO:0003700">
    <property type="term" value="F:DNA-binding transcription factor activity"/>
    <property type="evidence" value="ECO:0007669"/>
    <property type="project" value="InterPro"/>
</dbReference>
<dbReference type="Pfam" id="PF02742">
    <property type="entry name" value="Fe_dep_repr_C"/>
    <property type="match status" value="1"/>
</dbReference>
<accession>A1RYU3</accession>
<dbReference type="GO" id="GO:0046983">
    <property type="term" value="F:protein dimerization activity"/>
    <property type="evidence" value="ECO:0007669"/>
    <property type="project" value="InterPro"/>
</dbReference>
<evidence type="ECO:0000256" key="1">
    <source>
        <dbReference type="ARBA" id="ARBA00007871"/>
    </source>
</evidence>
<dbReference type="eggNOG" id="arCOG02100">
    <property type="taxonomic scope" value="Archaea"/>
</dbReference>
<keyword evidence="3" id="KW-0238">DNA-binding</keyword>
<evidence type="ECO:0000256" key="3">
    <source>
        <dbReference type="ARBA" id="ARBA00023125"/>
    </source>
</evidence>
<gene>
    <name evidence="6" type="ordered locus">Tpen_0973</name>
</gene>
<dbReference type="OrthoDB" id="24735at2157"/>
<dbReference type="InterPro" id="IPR050536">
    <property type="entry name" value="DtxR_MntR_Metal-Reg"/>
</dbReference>
<evidence type="ECO:0000313" key="6">
    <source>
        <dbReference type="EMBL" id="ABL78373.1"/>
    </source>
</evidence>
<evidence type="ECO:0000256" key="2">
    <source>
        <dbReference type="ARBA" id="ARBA00023015"/>
    </source>
</evidence>
<keyword evidence="7" id="KW-1185">Reference proteome</keyword>
<dbReference type="InterPro" id="IPR001367">
    <property type="entry name" value="Fe_dep_repressor"/>
</dbReference>
<dbReference type="InterPro" id="IPR036390">
    <property type="entry name" value="WH_DNA-bd_sf"/>
</dbReference>
<keyword evidence="2" id="KW-0805">Transcription regulation</keyword>
<dbReference type="Proteomes" id="UP000000641">
    <property type="component" value="Chromosome"/>
</dbReference>